<dbReference type="Proteomes" id="UP001157418">
    <property type="component" value="Unassembled WGS sequence"/>
</dbReference>
<keyword evidence="2" id="KW-1185">Reference proteome</keyword>
<accession>A0AAU9NMD6</accession>
<gene>
    <name evidence="1" type="ORF">LVIROSA_LOCUS25161</name>
</gene>
<organism evidence="1 2">
    <name type="scientific">Lactuca virosa</name>
    <dbReference type="NCBI Taxonomy" id="75947"/>
    <lineage>
        <taxon>Eukaryota</taxon>
        <taxon>Viridiplantae</taxon>
        <taxon>Streptophyta</taxon>
        <taxon>Embryophyta</taxon>
        <taxon>Tracheophyta</taxon>
        <taxon>Spermatophyta</taxon>
        <taxon>Magnoliopsida</taxon>
        <taxon>eudicotyledons</taxon>
        <taxon>Gunneridae</taxon>
        <taxon>Pentapetalae</taxon>
        <taxon>asterids</taxon>
        <taxon>campanulids</taxon>
        <taxon>Asterales</taxon>
        <taxon>Asteraceae</taxon>
        <taxon>Cichorioideae</taxon>
        <taxon>Cichorieae</taxon>
        <taxon>Lactucinae</taxon>
        <taxon>Lactuca</taxon>
    </lineage>
</organism>
<evidence type="ECO:0000313" key="1">
    <source>
        <dbReference type="EMBL" id="CAH1438933.1"/>
    </source>
</evidence>
<dbReference type="AlphaFoldDB" id="A0AAU9NMD6"/>
<reference evidence="1 2" key="1">
    <citation type="submission" date="2022-01" db="EMBL/GenBank/DDBJ databases">
        <authorList>
            <person name="Xiong W."/>
            <person name="Schranz E."/>
        </authorList>
    </citation>
    <scope>NUCLEOTIDE SEQUENCE [LARGE SCALE GENOMIC DNA]</scope>
</reference>
<evidence type="ECO:0000313" key="2">
    <source>
        <dbReference type="Proteomes" id="UP001157418"/>
    </source>
</evidence>
<protein>
    <submittedName>
        <fullName evidence="1">Uncharacterized protein</fullName>
    </submittedName>
</protein>
<sequence>MRERMGVIEREIEKEEGVAGVAIGGIRATQGAEGGPGGRKSIQEVDESTGNQWEFSLYLLHYHFRRQNRKNQFHRDNYRRAWKIKLDSRSGTTSIIDVPGVVRDRYLCWKSSFL</sequence>
<dbReference type="EMBL" id="CAKMRJ010004445">
    <property type="protein sequence ID" value="CAH1438933.1"/>
    <property type="molecule type" value="Genomic_DNA"/>
</dbReference>
<comment type="caution">
    <text evidence="1">The sequence shown here is derived from an EMBL/GenBank/DDBJ whole genome shotgun (WGS) entry which is preliminary data.</text>
</comment>
<name>A0AAU9NMD6_9ASTR</name>
<proteinExistence type="predicted"/>